<evidence type="ECO:0000256" key="2">
    <source>
        <dbReference type="ARBA" id="ARBA00022843"/>
    </source>
</evidence>
<protein>
    <submittedName>
        <fullName evidence="5">Putative polyadenylate-binding protein-interacting protein 2b</fullName>
    </submittedName>
</protein>
<dbReference type="InterPro" id="IPR040396">
    <property type="entry name" value="PAIP2-like"/>
</dbReference>
<keyword evidence="2" id="KW-0832">Ubl conjugation</keyword>
<dbReference type="AlphaFoldDB" id="A0A6M2DMR7"/>
<evidence type="ECO:0000256" key="3">
    <source>
        <dbReference type="ARBA" id="ARBA00022845"/>
    </source>
</evidence>
<evidence type="ECO:0000313" key="5">
    <source>
        <dbReference type="EMBL" id="NOV47532.1"/>
    </source>
</evidence>
<dbReference type="GO" id="GO:0000900">
    <property type="term" value="F:mRNA regulatory element binding translation repressor activity"/>
    <property type="evidence" value="ECO:0007669"/>
    <property type="project" value="InterPro"/>
</dbReference>
<proteinExistence type="inferred from homology"/>
<keyword evidence="3" id="KW-0810">Translation regulation</keyword>
<dbReference type="PANTHER" id="PTHR13154:SF6">
    <property type="entry name" value="GEO05078P1"/>
    <property type="match status" value="1"/>
</dbReference>
<evidence type="ECO:0000256" key="1">
    <source>
        <dbReference type="ARBA" id="ARBA00006858"/>
    </source>
</evidence>
<dbReference type="InterPro" id="IPR009818">
    <property type="entry name" value="PAM2_motif"/>
</dbReference>
<dbReference type="GO" id="GO:0045947">
    <property type="term" value="P:negative regulation of translational initiation"/>
    <property type="evidence" value="ECO:0007669"/>
    <property type="project" value="InterPro"/>
</dbReference>
<feature type="region of interest" description="Disordered" evidence="4">
    <location>
        <begin position="159"/>
        <end position="187"/>
    </location>
</feature>
<feature type="compositionally biased region" description="Low complexity" evidence="4">
    <location>
        <begin position="159"/>
        <end position="170"/>
    </location>
</feature>
<organism evidence="5">
    <name type="scientific">Xenopsylla cheopis</name>
    <name type="common">Oriental rat flea</name>
    <name type="synonym">Pulex cheopis</name>
    <dbReference type="NCBI Taxonomy" id="163159"/>
    <lineage>
        <taxon>Eukaryota</taxon>
        <taxon>Metazoa</taxon>
        <taxon>Ecdysozoa</taxon>
        <taxon>Arthropoda</taxon>
        <taxon>Hexapoda</taxon>
        <taxon>Insecta</taxon>
        <taxon>Pterygota</taxon>
        <taxon>Neoptera</taxon>
        <taxon>Endopterygota</taxon>
        <taxon>Siphonaptera</taxon>
        <taxon>Pulicidae</taxon>
        <taxon>Xenopsyllinae</taxon>
        <taxon>Xenopsylla</taxon>
    </lineage>
</organism>
<reference evidence="5" key="1">
    <citation type="submission" date="2020-03" db="EMBL/GenBank/DDBJ databases">
        <title>Transcriptomic Profiling of the Digestive Tract of the Rat Flea, Xenopsylla cheopis, Following Blood Feeding and Infection with Yersinia pestis.</title>
        <authorList>
            <person name="Bland D.M."/>
            <person name="Martens C.A."/>
            <person name="Virtaneva K."/>
            <person name="Kanakabandi K."/>
            <person name="Long D."/>
            <person name="Rosenke R."/>
            <person name="Saturday G.A."/>
            <person name="Hoyt F.H."/>
            <person name="Bruno D.P."/>
            <person name="Ribeiro J.M.C."/>
            <person name="Hinnebusch J."/>
        </authorList>
    </citation>
    <scope>NUCLEOTIDE SEQUENCE</scope>
</reference>
<name>A0A6M2DMR7_XENCH</name>
<accession>A0A6M2DMR7</accession>
<dbReference type="EMBL" id="GIIL01003806">
    <property type="protein sequence ID" value="NOV47532.1"/>
    <property type="molecule type" value="Transcribed_RNA"/>
</dbReference>
<dbReference type="Pfam" id="PF07145">
    <property type="entry name" value="PAM2"/>
    <property type="match status" value="1"/>
</dbReference>
<dbReference type="PANTHER" id="PTHR13154">
    <property type="entry name" value="POLYADENYLATE-BINDING PROTEIN-INTERACTING PROTEIN 2"/>
    <property type="match status" value="1"/>
</dbReference>
<evidence type="ECO:0000256" key="4">
    <source>
        <dbReference type="SAM" id="MobiDB-lite"/>
    </source>
</evidence>
<comment type="similarity">
    <text evidence="1">Belongs to the PAIP2 family.</text>
</comment>
<dbReference type="GO" id="GO:0005737">
    <property type="term" value="C:cytoplasm"/>
    <property type="evidence" value="ECO:0007669"/>
    <property type="project" value="TreeGrafter"/>
</dbReference>
<feature type="compositionally biased region" description="Pro residues" evidence="4">
    <location>
        <begin position="171"/>
        <end position="181"/>
    </location>
</feature>
<sequence length="187" mass="20120">MKMKIPLTPPVGNNNGYYNNGLDYGDHQHHQAVNNLINNSALHQPPPQLNDLGSPRLDPEDFSEYLWMENEEEFDKQVMQQLEEEALMEQCIEAMLEDEREALTSTVRATWSNGFDASDLCDDMSTLCVSLGADAVANSTLNPLAAEFVPAPITTAAVTASPSAPAASLMTPPPAAPPAPPAVTANS</sequence>